<dbReference type="EMBL" id="JBFTWV010000196">
    <property type="protein sequence ID" value="KAL2784074.1"/>
    <property type="molecule type" value="Genomic_DNA"/>
</dbReference>
<keyword evidence="2" id="KW-1185">Reference proteome</keyword>
<name>A0ABR4FLD5_9EURO</name>
<evidence type="ECO:0000313" key="1">
    <source>
        <dbReference type="EMBL" id="KAL2784074.1"/>
    </source>
</evidence>
<evidence type="ECO:0000313" key="2">
    <source>
        <dbReference type="Proteomes" id="UP001610563"/>
    </source>
</evidence>
<comment type="caution">
    <text evidence="1">The sequence shown here is derived from an EMBL/GenBank/DDBJ whole genome shotgun (WGS) entry which is preliminary data.</text>
</comment>
<dbReference type="Proteomes" id="UP001610563">
    <property type="component" value="Unassembled WGS sequence"/>
</dbReference>
<organism evidence="1 2">
    <name type="scientific">Aspergillus keveii</name>
    <dbReference type="NCBI Taxonomy" id="714993"/>
    <lineage>
        <taxon>Eukaryota</taxon>
        <taxon>Fungi</taxon>
        <taxon>Dikarya</taxon>
        <taxon>Ascomycota</taxon>
        <taxon>Pezizomycotina</taxon>
        <taxon>Eurotiomycetes</taxon>
        <taxon>Eurotiomycetidae</taxon>
        <taxon>Eurotiales</taxon>
        <taxon>Aspergillaceae</taxon>
        <taxon>Aspergillus</taxon>
        <taxon>Aspergillus subgen. Nidulantes</taxon>
    </lineage>
</organism>
<proteinExistence type="predicted"/>
<evidence type="ECO:0008006" key="3">
    <source>
        <dbReference type="Google" id="ProtNLM"/>
    </source>
</evidence>
<accession>A0ABR4FLD5</accession>
<gene>
    <name evidence="1" type="ORF">BJX66DRAFT_97216</name>
</gene>
<sequence length="140" mass="15046">MDPVSALSVAAAVVQFIEVGGKLVNTYFEVRSRGKGQPAEAVSLAASAKDVSSVSSTAKERVETLGSSYPRHAESLLRFTAEIASAESKIKAGMEKLTVDPKKHSTSVGSSMVVAIKTVWSHRELEEWEKQLSGLRDQVL</sequence>
<reference evidence="1 2" key="1">
    <citation type="submission" date="2024-07" db="EMBL/GenBank/DDBJ databases">
        <title>Section-level genome sequencing and comparative genomics of Aspergillus sections Usti and Cavernicolus.</title>
        <authorList>
            <consortium name="Lawrence Berkeley National Laboratory"/>
            <person name="Nybo J.L."/>
            <person name="Vesth T.C."/>
            <person name="Theobald S."/>
            <person name="Frisvad J.C."/>
            <person name="Larsen T.O."/>
            <person name="Kjaerboelling I."/>
            <person name="Rothschild-Mancinelli K."/>
            <person name="Lyhne E.K."/>
            <person name="Kogle M.E."/>
            <person name="Barry K."/>
            <person name="Clum A."/>
            <person name="Na H."/>
            <person name="Ledsgaard L."/>
            <person name="Lin J."/>
            <person name="Lipzen A."/>
            <person name="Kuo A."/>
            <person name="Riley R."/>
            <person name="Mondo S."/>
            <person name="Labutti K."/>
            <person name="Haridas S."/>
            <person name="Pangalinan J."/>
            <person name="Salamov A.A."/>
            <person name="Simmons B.A."/>
            <person name="Magnuson J.K."/>
            <person name="Chen J."/>
            <person name="Drula E."/>
            <person name="Henrissat B."/>
            <person name="Wiebenga A."/>
            <person name="Lubbers R.J."/>
            <person name="Gomes A.C."/>
            <person name="Makela M.R."/>
            <person name="Stajich J."/>
            <person name="Grigoriev I.V."/>
            <person name="Mortensen U.H."/>
            <person name="De Vries R.P."/>
            <person name="Baker S.E."/>
            <person name="Andersen M.R."/>
        </authorList>
    </citation>
    <scope>NUCLEOTIDE SEQUENCE [LARGE SCALE GENOMIC DNA]</scope>
    <source>
        <strain evidence="1 2">CBS 209.92</strain>
    </source>
</reference>
<protein>
    <recommendedName>
        <fullName evidence="3">NACHT-NTPase and P-loop NTPases N-terminal domain-containing protein</fullName>
    </recommendedName>
</protein>